<proteinExistence type="predicted"/>
<dbReference type="EMBL" id="LR796579">
    <property type="protein sequence ID" value="CAB4152422.1"/>
    <property type="molecule type" value="Genomic_DNA"/>
</dbReference>
<reference evidence="1" key="1">
    <citation type="submission" date="2020-04" db="EMBL/GenBank/DDBJ databases">
        <authorList>
            <person name="Chiriac C."/>
            <person name="Salcher M."/>
            <person name="Ghai R."/>
            <person name="Kavagutti S V."/>
        </authorList>
    </citation>
    <scope>NUCLEOTIDE SEQUENCE</scope>
</reference>
<organism evidence="1">
    <name type="scientific">uncultured Caudovirales phage</name>
    <dbReference type="NCBI Taxonomy" id="2100421"/>
    <lineage>
        <taxon>Viruses</taxon>
        <taxon>Duplodnaviria</taxon>
        <taxon>Heunggongvirae</taxon>
        <taxon>Uroviricota</taxon>
        <taxon>Caudoviricetes</taxon>
        <taxon>Peduoviridae</taxon>
        <taxon>Maltschvirus</taxon>
        <taxon>Maltschvirus maltsch</taxon>
    </lineage>
</organism>
<gene>
    <name evidence="1" type="ORF">UFOVP611_10</name>
</gene>
<protein>
    <submittedName>
        <fullName evidence="1">Uncharacterized protein</fullName>
    </submittedName>
</protein>
<name>A0A6J5N193_9CAUD</name>
<evidence type="ECO:0000313" key="1">
    <source>
        <dbReference type="EMBL" id="CAB4152422.1"/>
    </source>
</evidence>
<accession>A0A6J5N193</accession>
<sequence>MKTLNALKLTLVNAETVINSNAREYNPYEWTRTVERYQKFNDVMYYKVENETRYGRDEFIVEFTNNSGFRTVQLLSYSLCLHNGGFYNILKTMCDANFTNVVEYITENKTLENYKFDPTKFIMVICEFNTADGKTGPADNCDANRKLFIENKQTVTRETFGLILK</sequence>